<feature type="domain" description="HNH nuclease" evidence="2">
    <location>
        <begin position="222"/>
        <end position="255"/>
    </location>
</feature>
<evidence type="ECO:0000256" key="1">
    <source>
        <dbReference type="SAM" id="MobiDB-lite"/>
    </source>
</evidence>
<name>A0AAE0DGK7_COLKA</name>
<feature type="non-terminal residue" evidence="3">
    <location>
        <position position="1"/>
    </location>
</feature>
<evidence type="ECO:0000259" key="2">
    <source>
        <dbReference type="Pfam" id="PF13391"/>
    </source>
</evidence>
<keyword evidence="4" id="KW-1185">Reference proteome</keyword>
<protein>
    <recommendedName>
        <fullName evidence="2">HNH nuclease domain-containing protein</fullName>
    </recommendedName>
</protein>
<dbReference type="Proteomes" id="UP001281614">
    <property type="component" value="Unassembled WGS sequence"/>
</dbReference>
<reference evidence="3" key="1">
    <citation type="submission" date="2023-02" db="EMBL/GenBank/DDBJ databases">
        <title>Colletotrichum kahawae CIFC_Que2 genome sequencing and assembly.</title>
        <authorList>
            <person name="Baroncelli R."/>
        </authorList>
    </citation>
    <scope>NUCLEOTIDE SEQUENCE</scope>
    <source>
        <strain evidence="3">CIFC_Que2</strain>
    </source>
</reference>
<feature type="compositionally biased region" description="Basic and acidic residues" evidence="1">
    <location>
        <begin position="285"/>
        <end position="311"/>
    </location>
</feature>
<evidence type="ECO:0000313" key="4">
    <source>
        <dbReference type="Proteomes" id="UP001281614"/>
    </source>
</evidence>
<dbReference type="InterPro" id="IPR003615">
    <property type="entry name" value="HNH_nuc"/>
</dbReference>
<organism evidence="3 4">
    <name type="scientific">Colletotrichum kahawae</name>
    <name type="common">Coffee berry disease fungus</name>
    <dbReference type="NCBI Taxonomy" id="34407"/>
    <lineage>
        <taxon>Eukaryota</taxon>
        <taxon>Fungi</taxon>
        <taxon>Dikarya</taxon>
        <taxon>Ascomycota</taxon>
        <taxon>Pezizomycotina</taxon>
        <taxon>Sordariomycetes</taxon>
        <taxon>Hypocreomycetidae</taxon>
        <taxon>Glomerellales</taxon>
        <taxon>Glomerellaceae</taxon>
        <taxon>Colletotrichum</taxon>
        <taxon>Colletotrichum gloeosporioides species complex</taxon>
    </lineage>
</organism>
<proteinExistence type="predicted"/>
<dbReference type="EMBL" id="VYYT01000002">
    <property type="protein sequence ID" value="KAK2779603.1"/>
    <property type="molecule type" value="Genomic_DNA"/>
</dbReference>
<dbReference type="AlphaFoldDB" id="A0AAE0DGK7"/>
<accession>A0AAE0DGK7</accession>
<feature type="region of interest" description="Disordered" evidence="1">
    <location>
        <begin position="1"/>
        <end position="20"/>
    </location>
</feature>
<comment type="caution">
    <text evidence="3">The sequence shown here is derived from an EMBL/GenBank/DDBJ whole genome shotgun (WGS) entry which is preliminary data.</text>
</comment>
<sequence length="471" mass="54124">DTPTRHKKRNPNLPSLPSKGNNLVDCFRDNLQTMEGRVDYLDDGIATLEQRREVISSFHHTIHHDKDLERMLSWAHNEKTVTSANCWAVLLTIDWDELVALQRCMCTGAPIEKVDRLRTFLMAARNVGGVIWWMSQTNRSTKELDLVRSNAQREAALTRDGFRCVLTQKSSNEDCYVFPFRSFSRRSEIQANVIQPLDAILGKDLTAKLMEIMNETISEGKKTAPGDFDLLNSPANMITLSSSLHKMWNDRVFGLEPVRQRHEYVTVQEPVAEEKSGTGPSTVKKGAEAAKDEPPRKKVTAKGDKRGKEARFDSKRKLMHGIELRFHWLQKTKMGGFDDSPPTMDADPRQMWKDWDHENELNGKHTVPLENDHNFTIWSEDPRKIPNWELITSQWLTFRRHRLSGAVNVNLYAPQGEQDKDKTLVANFIQARREATEMVAERLGLDPDELWSDPRGPYYYVPADENGRLPY</sequence>
<gene>
    <name evidence="3" type="ORF">CKAH01_02951</name>
</gene>
<feature type="compositionally biased region" description="Basic residues" evidence="1">
    <location>
        <begin position="1"/>
        <end position="10"/>
    </location>
</feature>
<dbReference type="Pfam" id="PF13391">
    <property type="entry name" value="HNH_2"/>
    <property type="match status" value="1"/>
</dbReference>
<feature type="region of interest" description="Disordered" evidence="1">
    <location>
        <begin position="270"/>
        <end position="311"/>
    </location>
</feature>
<evidence type="ECO:0000313" key="3">
    <source>
        <dbReference type="EMBL" id="KAK2779603.1"/>
    </source>
</evidence>